<dbReference type="RefSeq" id="WP_058299569.1">
    <property type="nucleotide sequence ID" value="NZ_FMAU01000005.1"/>
</dbReference>
<sequence length="122" mass="13805">MKNLFSKVVVITVILTFVIGGAAGALVYHVNDAAEVLKKDYESKVSAYFSERDGKIKNDVEGLTQSEIQRLKDETNQYLTSKLNEDYQGELNQKSNEITQVTDQKIEEIKQYIDGLIKSKNQ</sequence>
<dbReference type="Proteomes" id="UP000181997">
    <property type="component" value="Unassembled WGS sequence"/>
</dbReference>
<name>A0A0V8HBW0_9BACI</name>
<reference evidence="2" key="1">
    <citation type="submission" date="2016-08" db="EMBL/GenBank/DDBJ databases">
        <authorList>
            <person name="Varghese N."/>
            <person name="Submissions Spin"/>
        </authorList>
    </citation>
    <scope>NUCLEOTIDE SEQUENCE [LARGE SCALE GENOMIC DNA]</scope>
    <source>
        <strain evidence="2">SGD-1123</strain>
    </source>
</reference>
<organism evidence="1 2">
    <name type="scientific">[Bacillus] enclensis</name>
    <dbReference type="NCBI Taxonomy" id="1402860"/>
    <lineage>
        <taxon>Bacteria</taxon>
        <taxon>Bacillati</taxon>
        <taxon>Bacillota</taxon>
        <taxon>Bacilli</taxon>
        <taxon>Bacillales</taxon>
        <taxon>Bacillaceae</taxon>
        <taxon>Rossellomorea</taxon>
    </lineage>
</organism>
<keyword evidence="2" id="KW-1185">Reference proteome</keyword>
<proteinExistence type="predicted"/>
<evidence type="ECO:0000313" key="2">
    <source>
        <dbReference type="Proteomes" id="UP000181997"/>
    </source>
</evidence>
<evidence type="ECO:0000313" key="1">
    <source>
        <dbReference type="EMBL" id="SCC27926.1"/>
    </source>
</evidence>
<protein>
    <submittedName>
        <fullName evidence="1">Uncharacterized protein</fullName>
    </submittedName>
</protein>
<dbReference type="OrthoDB" id="2907210at2"/>
<gene>
    <name evidence="1" type="ORF">GA0061094_3640</name>
</gene>
<dbReference type="AlphaFoldDB" id="A0A0V8HBW0"/>
<accession>A0A0V8HBW0</accession>
<dbReference type="EMBL" id="FMAU01000005">
    <property type="protein sequence ID" value="SCC27926.1"/>
    <property type="molecule type" value="Genomic_DNA"/>
</dbReference>